<comment type="caution">
    <text evidence="1">The sequence shown here is derived from an EMBL/GenBank/DDBJ whole genome shotgun (WGS) entry which is preliminary data.</text>
</comment>
<proteinExistence type="predicted"/>
<organism evidence="1 2">
    <name type="scientific">Chaenocephalus aceratus</name>
    <name type="common">Blackfin icefish</name>
    <name type="synonym">Chaenichthys aceratus</name>
    <dbReference type="NCBI Taxonomy" id="36190"/>
    <lineage>
        <taxon>Eukaryota</taxon>
        <taxon>Metazoa</taxon>
        <taxon>Chordata</taxon>
        <taxon>Craniata</taxon>
        <taxon>Vertebrata</taxon>
        <taxon>Euteleostomi</taxon>
        <taxon>Actinopterygii</taxon>
        <taxon>Neopterygii</taxon>
        <taxon>Teleostei</taxon>
        <taxon>Neoteleostei</taxon>
        <taxon>Acanthomorphata</taxon>
        <taxon>Eupercaria</taxon>
        <taxon>Perciformes</taxon>
        <taxon>Notothenioidei</taxon>
        <taxon>Channichthyidae</taxon>
        <taxon>Chaenocephalus</taxon>
    </lineage>
</organism>
<protein>
    <submittedName>
        <fullName evidence="1">Uncharacterized protein</fullName>
    </submittedName>
</protein>
<evidence type="ECO:0000313" key="2">
    <source>
        <dbReference type="Proteomes" id="UP001057452"/>
    </source>
</evidence>
<gene>
    <name evidence="1" type="ORF">KUCAC02_001254</name>
</gene>
<evidence type="ECO:0000313" key="1">
    <source>
        <dbReference type="EMBL" id="KAI4831725.1"/>
    </source>
</evidence>
<sequence>MAFRKALKHTAMVGGGAVATVFGLSQLIEYRKTQARLAHVAAEAELRVPFADEFPSRQAQLAALQNTEEFDVLVVGGGATGAGCALDAVTRNLKTALVERSDFSSGTSSRKALRERANLLEIAPHLSAPLPIMLPVYKWWQLPYYWAGIKMYDLVAGAQCLKSSYVLSKAKALEHFPMLKKDKLVGAIVYYDGQHNDARMNLAIALSSVRYGAAVANYTEVMHLLKTKDPQSGQEKVCGARCRDVITGHEFDVKAKCVINATGPFTDSLRKMDNQETKNICQPSAGVHIVIPGYYSPDNMGLLDPATSDGRNHLLPAWEKMTIAGTTDSPTSVTAHPIPGEDDINFILREIRNYLSPDVEVRRGDVLAAWSGIRPLVTDPDSKDTQSICRNHIVSISGKWTTYRSMAEETLDAAIKAHGLSAAPCKSVGLTLEGGKGWTPTLYIRLVQDYGLENEVAKHLAATYGGKAFDVAKIGSGHRPEVAYCRKRLVSEFPYIEAEVLYAVREYACTATDVIARRTRLGFLNVQAADEALPRIVQIMGKELDWSEEKKTEELETARKFLYLEMGYRSRAEQLTKTTEINLDTQEVARYKKRFHKFDKESKGFITTVDVQQVLESINVQIDENALHEILNEVDLNKNGQVEIDEFMQIRLLSPLLWRRANLFPLFSLQLMSAVKKGQVSDSRLAMLMKTAEETLDKRGPVTVDRSGGGF</sequence>
<reference evidence="1" key="1">
    <citation type="submission" date="2022-05" db="EMBL/GenBank/DDBJ databases">
        <title>Chromosome-level genome of Chaenocephalus aceratus.</title>
        <authorList>
            <person name="Park H."/>
        </authorList>
    </citation>
    <scope>NUCLEOTIDE SEQUENCE</scope>
    <source>
        <strain evidence="1">KU_202001</strain>
    </source>
</reference>
<dbReference type="Proteomes" id="UP001057452">
    <property type="component" value="Chromosome 2"/>
</dbReference>
<name>A0ACB9XVP1_CHAAC</name>
<accession>A0ACB9XVP1</accession>
<keyword evidence="2" id="KW-1185">Reference proteome</keyword>
<dbReference type="EMBL" id="CM043786">
    <property type="protein sequence ID" value="KAI4831725.1"/>
    <property type="molecule type" value="Genomic_DNA"/>
</dbReference>